<evidence type="ECO:0000256" key="1">
    <source>
        <dbReference type="ARBA" id="ARBA00004123"/>
    </source>
</evidence>
<evidence type="ECO:0000259" key="8">
    <source>
        <dbReference type="Pfam" id="PF03299"/>
    </source>
</evidence>
<organism evidence="9 10">
    <name type="scientific">Panagrellus redivivus</name>
    <name type="common">Microworm</name>
    <dbReference type="NCBI Taxonomy" id="6233"/>
    <lineage>
        <taxon>Eukaryota</taxon>
        <taxon>Metazoa</taxon>
        <taxon>Ecdysozoa</taxon>
        <taxon>Nematoda</taxon>
        <taxon>Chromadorea</taxon>
        <taxon>Rhabditida</taxon>
        <taxon>Tylenchina</taxon>
        <taxon>Panagrolaimomorpha</taxon>
        <taxon>Panagrolaimoidea</taxon>
        <taxon>Panagrolaimidae</taxon>
        <taxon>Panagrellus</taxon>
    </lineage>
</organism>
<keyword evidence="4" id="KW-0238">DNA-binding</keyword>
<evidence type="ECO:0000313" key="10">
    <source>
        <dbReference type="WBParaSite" id="Pan_g2137.t1"/>
    </source>
</evidence>
<reference evidence="9" key="1">
    <citation type="journal article" date="2013" name="Genetics">
        <title>The draft genome and transcriptome of Panagrellus redivivus are shaped by the harsh demands of a free-living lifestyle.</title>
        <authorList>
            <person name="Srinivasan J."/>
            <person name="Dillman A.R."/>
            <person name="Macchietto M.G."/>
            <person name="Heikkinen L."/>
            <person name="Lakso M."/>
            <person name="Fracchia K.M."/>
            <person name="Antoshechkin I."/>
            <person name="Mortazavi A."/>
            <person name="Wong G."/>
            <person name="Sternberg P.W."/>
        </authorList>
    </citation>
    <scope>NUCLEOTIDE SEQUENCE [LARGE SCALE GENOMIC DNA]</scope>
    <source>
        <strain evidence="9">MT8872</strain>
    </source>
</reference>
<evidence type="ECO:0000256" key="6">
    <source>
        <dbReference type="ARBA" id="ARBA00023242"/>
    </source>
</evidence>
<evidence type="ECO:0000256" key="5">
    <source>
        <dbReference type="ARBA" id="ARBA00023163"/>
    </source>
</evidence>
<name>A0A7E4VKT9_PANRE</name>
<feature type="compositionally biased region" description="Low complexity" evidence="7">
    <location>
        <begin position="128"/>
        <end position="142"/>
    </location>
</feature>
<proteinExistence type="inferred from homology"/>
<evidence type="ECO:0000256" key="7">
    <source>
        <dbReference type="SAM" id="MobiDB-lite"/>
    </source>
</evidence>
<evidence type="ECO:0000256" key="2">
    <source>
        <dbReference type="ARBA" id="ARBA00007770"/>
    </source>
</evidence>
<dbReference type="GO" id="GO:0005634">
    <property type="term" value="C:nucleus"/>
    <property type="evidence" value="ECO:0007669"/>
    <property type="project" value="UniProtKB-SubCell"/>
</dbReference>
<accession>A0A7E4VKT9</accession>
<dbReference type="InterPro" id="IPR013854">
    <property type="entry name" value="TF_AP2_C"/>
</dbReference>
<dbReference type="GO" id="GO:0000977">
    <property type="term" value="F:RNA polymerase II transcription regulatory region sequence-specific DNA binding"/>
    <property type="evidence" value="ECO:0007669"/>
    <property type="project" value="TreeGrafter"/>
</dbReference>
<reference evidence="10" key="2">
    <citation type="submission" date="2020-10" db="UniProtKB">
        <authorList>
            <consortium name="WormBaseParasite"/>
        </authorList>
    </citation>
    <scope>IDENTIFICATION</scope>
</reference>
<dbReference type="AlphaFoldDB" id="A0A7E4VKT9"/>
<keyword evidence="5" id="KW-0804">Transcription</keyword>
<sequence length="408" mass="44718">MIRNPLADMLIMAAQNQANHPSDGTNQPDYAAILRAAFPQQYPTTLAGQAGPSIEIKPEDEESVPSPSDTVDRAESPASTTESLPKEAENGSLKRPAAIQELLLSKRARLSKTAMSNPEATKSEHSSATDTESSSSTDSSTPSSPPASFDPISIFLDFQRQILAPGQLLHARIPTTCIANGATEHPNTYLVADNQVFTQVPSRLTLLAHVEKYDMTVGEIRRRVMGPETFNFSALGALLRRAKLPSRSSQLAQDLAKVGLSVARGRRRSGVTTFSCLTEGEARKFAHDFDVVTQNSLPVVPLAEKASDDFLDTCLDTVGIHNVNTVMKERRRRLEHTREMVKEFMNLLEMDRSPVLDQNPEPIFPENLQDEFSTFSMLTHGFGVPGLKVGIKAFQNFIDFQIANLTIG</sequence>
<dbReference type="InterPro" id="IPR004979">
    <property type="entry name" value="TF_AP2"/>
</dbReference>
<evidence type="ECO:0000256" key="3">
    <source>
        <dbReference type="ARBA" id="ARBA00023015"/>
    </source>
</evidence>
<feature type="region of interest" description="Disordered" evidence="7">
    <location>
        <begin position="112"/>
        <end position="148"/>
    </location>
</feature>
<dbReference type="WBParaSite" id="Pan_g2137.t1">
    <property type="protein sequence ID" value="Pan_g2137.t1"/>
    <property type="gene ID" value="Pan_g2137"/>
</dbReference>
<comment type="subcellular location">
    <subcellularLocation>
        <location evidence="1">Nucleus</location>
    </subcellularLocation>
</comment>
<dbReference type="Pfam" id="PF03299">
    <property type="entry name" value="TF_AP-2"/>
    <property type="match status" value="1"/>
</dbReference>
<feature type="region of interest" description="Disordered" evidence="7">
    <location>
        <begin position="44"/>
        <end position="96"/>
    </location>
</feature>
<dbReference type="PANTHER" id="PTHR10812:SF17">
    <property type="entry name" value="TRANSCRIPTION FACTOR AP-2, ISOFORM D"/>
    <property type="match status" value="1"/>
</dbReference>
<dbReference type="Proteomes" id="UP000492821">
    <property type="component" value="Unassembled WGS sequence"/>
</dbReference>
<dbReference type="PANTHER" id="PTHR10812">
    <property type="entry name" value="TRANSCRIPTION FACTOR AP-2"/>
    <property type="match status" value="1"/>
</dbReference>
<keyword evidence="9" id="KW-1185">Reference proteome</keyword>
<keyword evidence="3" id="KW-0805">Transcription regulation</keyword>
<protein>
    <submittedName>
        <fullName evidence="10">TF_AP-2 domain-containing protein</fullName>
    </submittedName>
</protein>
<dbReference type="GO" id="GO:0000981">
    <property type="term" value="F:DNA-binding transcription factor activity, RNA polymerase II-specific"/>
    <property type="evidence" value="ECO:0007669"/>
    <property type="project" value="TreeGrafter"/>
</dbReference>
<evidence type="ECO:0000313" key="9">
    <source>
        <dbReference type="Proteomes" id="UP000492821"/>
    </source>
</evidence>
<keyword evidence="6" id="KW-0539">Nucleus</keyword>
<comment type="similarity">
    <text evidence="2">Belongs to the AP-2 family.</text>
</comment>
<feature type="domain" description="Transcription factor AP-2 C-terminal" evidence="8">
    <location>
        <begin position="197"/>
        <end position="398"/>
    </location>
</feature>
<evidence type="ECO:0000256" key="4">
    <source>
        <dbReference type="ARBA" id="ARBA00023125"/>
    </source>
</evidence>
<dbReference type="GO" id="GO:0042127">
    <property type="term" value="P:regulation of cell population proliferation"/>
    <property type="evidence" value="ECO:0007669"/>
    <property type="project" value="TreeGrafter"/>
</dbReference>